<keyword evidence="2" id="KW-0378">Hydrolase</keyword>
<dbReference type="EMBL" id="AOGY02000087">
    <property type="protein sequence ID" value="EMY67767.1"/>
    <property type="molecule type" value="Genomic_DNA"/>
</dbReference>
<gene>
    <name evidence="2" type="ORF">LEP1GSC199_0667</name>
</gene>
<evidence type="ECO:0000313" key="2">
    <source>
        <dbReference type="EMBL" id="EMY67767.1"/>
    </source>
</evidence>
<feature type="domain" description="HNH endonuclease 5" evidence="1">
    <location>
        <begin position="3"/>
        <end position="50"/>
    </location>
</feature>
<evidence type="ECO:0000259" key="1">
    <source>
        <dbReference type="Pfam" id="PF14279"/>
    </source>
</evidence>
<keyword evidence="2" id="KW-0255">Endonuclease</keyword>
<protein>
    <submittedName>
        <fullName evidence="2">HNH endonuclease</fullName>
    </submittedName>
</protein>
<evidence type="ECO:0000313" key="3">
    <source>
        <dbReference type="Proteomes" id="UP000012227"/>
    </source>
</evidence>
<accession>N1W3G4</accession>
<dbReference type="RefSeq" id="WP_002992147.1">
    <property type="nucleotide sequence ID" value="NZ_AOGY02000087.1"/>
</dbReference>
<name>N1W3G4_9LEPT</name>
<comment type="caution">
    <text evidence="2">The sequence shown here is derived from an EMBL/GenBank/DDBJ whole genome shotgun (WGS) entry which is preliminary data.</text>
</comment>
<dbReference type="STRING" id="1218591.LEP1GSC199_0667"/>
<dbReference type="GO" id="GO:0004519">
    <property type="term" value="F:endonuclease activity"/>
    <property type="evidence" value="ECO:0007669"/>
    <property type="project" value="UniProtKB-KW"/>
</dbReference>
<keyword evidence="2" id="KW-0540">Nuclease</keyword>
<dbReference type="Proteomes" id="UP000012227">
    <property type="component" value="Unassembled WGS sequence"/>
</dbReference>
<dbReference type="AlphaFoldDB" id="N1W3G4"/>
<proteinExistence type="predicted"/>
<reference evidence="2 3" key="1">
    <citation type="submission" date="2013-03" db="EMBL/GenBank/DDBJ databases">
        <authorList>
            <person name="Harkins D.M."/>
            <person name="Durkin A.S."/>
            <person name="Brinkac L.M."/>
            <person name="Haft D.H."/>
            <person name="Selengut J.D."/>
            <person name="Sanka R."/>
            <person name="DePew J."/>
            <person name="Purushe J."/>
            <person name="Galloway R.L."/>
            <person name="Vinetz J.M."/>
            <person name="Sutton G.G."/>
            <person name="Nierman W.C."/>
            <person name="Fouts D.E."/>
        </authorList>
    </citation>
    <scope>NUCLEOTIDE SEQUENCE [LARGE SCALE GENOMIC DNA]</scope>
    <source>
        <strain evidence="2 3">Waz Holland</strain>
    </source>
</reference>
<dbReference type="Pfam" id="PF14279">
    <property type="entry name" value="HNH_5"/>
    <property type="match status" value="1"/>
</dbReference>
<dbReference type="Gene3D" id="1.10.30.50">
    <property type="match status" value="1"/>
</dbReference>
<dbReference type="InterPro" id="IPR029471">
    <property type="entry name" value="HNH_5"/>
</dbReference>
<sequence>MKCIFCNTIITEKNKTEEHIIPQSIGGILTLNNVCWNCNNEFGNSIDRVLFENVALPSIVFNVYRERKSNKKIQINSLKEGDPYILNQGGKIKIASDILKTNNNQLKISYTDKNDLQTKINKLNKRRTENKIHISDQLEEFNRDTRFLHKFTTGDADVMRAIAKIGFEYYLESEGIDSFVNHLIPYIQGTYNASIVFPDYNEPPDSDYFKRSEICHSLEINSDNVSKKLICKVSLFSTWKYIIFLNLNYVGENVYSIFKQNLDGKILEKQTLMKGSPKIKENLWDQSIQITEKNINILGAYVSRYQKAFFYETIKHNIGKELEVDYLGYPQGTIITDEIAIDLSKKSFKEIFYEIE</sequence>
<organism evidence="2 3">
    <name type="scientific">Leptospira vanthielii serovar Holland str. Waz Holland = ATCC 700522</name>
    <dbReference type="NCBI Taxonomy" id="1218591"/>
    <lineage>
        <taxon>Bacteria</taxon>
        <taxon>Pseudomonadati</taxon>
        <taxon>Spirochaetota</taxon>
        <taxon>Spirochaetia</taxon>
        <taxon>Leptospirales</taxon>
        <taxon>Leptospiraceae</taxon>
        <taxon>Leptospira</taxon>
    </lineage>
</organism>